<reference evidence="1" key="1">
    <citation type="journal article" date="2014" name="Nat. Commun.">
        <title>The tobacco genome sequence and its comparison with those of tomato and potato.</title>
        <authorList>
            <person name="Sierro N."/>
            <person name="Battey J.N."/>
            <person name="Ouadi S."/>
            <person name="Bakaher N."/>
            <person name="Bovet L."/>
            <person name="Willig A."/>
            <person name="Goepfert S."/>
            <person name="Peitsch M.C."/>
            <person name="Ivanov N.V."/>
        </authorList>
    </citation>
    <scope>NUCLEOTIDE SEQUENCE [LARGE SCALE GENOMIC DNA]</scope>
</reference>
<sequence length="217" mass="26182">MEEAHIRRRRQTYFHKLLNEEGDKDIVFGNLEHSEIRQDFGYCRRIRIEEFERDMRKMRMGRATGPDEIPVKFWKNAGRANLEWLTRLFNVIFRAKKISDEWRWSTMISLYKTKGVRFHIGRLTMEVIHLVRRLVERYREMKKDLHMVFIDLEKAYDKVLIEGSTLSPFLFSLAMDALTRHIQGEVPWCILFADDIVLIDETWGGVKEKLEFWRQTL</sequence>
<gene>
    <name evidence="2" type="primary">LOC107799102</name>
</gene>
<keyword evidence="1" id="KW-1185">Reference proteome</keyword>
<accession>A0AC58SY80</accession>
<dbReference type="Proteomes" id="UP000790787">
    <property type="component" value="Chromosome 17"/>
</dbReference>
<reference evidence="2" key="2">
    <citation type="submission" date="2025-08" db="UniProtKB">
        <authorList>
            <consortium name="RefSeq"/>
        </authorList>
    </citation>
    <scope>IDENTIFICATION</scope>
    <source>
        <tissue evidence="2">Leaf</tissue>
    </source>
</reference>
<evidence type="ECO:0000313" key="2">
    <source>
        <dbReference type="RefSeq" id="XP_075089926.1"/>
    </source>
</evidence>
<dbReference type="RefSeq" id="XP_075089926.1">
    <property type="nucleotide sequence ID" value="XM_075233825.1"/>
</dbReference>
<organism evidence="1 2">
    <name type="scientific">Nicotiana tabacum</name>
    <name type="common">Common tobacco</name>
    <dbReference type="NCBI Taxonomy" id="4097"/>
    <lineage>
        <taxon>Eukaryota</taxon>
        <taxon>Viridiplantae</taxon>
        <taxon>Streptophyta</taxon>
        <taxon>Embryophyta</taxon>
        <taxon>Tracheophyta</taxon>
        <taxon>Spermatophyta</taxon>
        <taxon>Magnoliopsida</taxon>
        <taxon>eudicotyledons</taxon>
        <taxon>Gunneridae</taxon>
        <taxon>Pentapetalae</taxon>
        <taxon>asterids</taxon>
        <taxon>lamiids</taxon>
        <taxon>Solanales</taxon>
        <taxon>Solanaceae</taxon>
        <taxon>Nicotianoideae</taxon>
        <taxon>Nicotianeae</taxon>
        <taxon>Nicotiana</taxon>
    </lineage>
</organism>
<name>A0AC58SY80_TOBAC</name>
<protein>
    <submittedName>
        <fullName evidence="2">Uncharacterized protein LOC107799102</fullName>
    </submittedName>
</protein>
<proteinExistence type="predicted"/>
<evidence type="ECO:0000313" key="1">
    <source>
        <dbReference type="Proteomes" id="UP000790787"/>
    </source>
</evidence>